<dbReference type="GO" id="GO:0008236">
    <property type="term" value="F:serine-type peptidase activity"/>
    <property type="evidence" value="ECO:0007669"/>
    <property type="project" value="UniProtKB-KW"/>
</dbReference>
<evidence type="ECO:0000256" key="4">
    <source>
        <dbReference type="ARBA" id="ARBA00022825"/>
    </source>
</evidence>
<dbReference type="OrthoDB" id="3373764at2"/>
<dbReference type="Gene3D" id="3.40.50.880">
    <property type="match status" value="1"/>
</dbReference>
<evidence type="ECO:0000256" key="2">
    <source>
        <dbReference type="ARBA" id="ARBA00022670"/>
    </source>
</evidence>
<accession>W0EY60</accession>
<keyword evidence="3" id="KW-0378">Hydrolase</keyword>
<reference evidence="5 6" key="1">
    <citation type="submission" date="2013-12" db="EMBL/GenBank/DDBJ databases">
        <authorList>
            <consortium name="DOE Joint Genome Institute"/>
            <person name="Eisen J."/>
            <person name="Huntemann M."/>
            <person name="Han J."/>
            <person name="Chen A."/>
            <person name="Kyrpides N."/>
            <person name="Mavromatis K."/>
            <person name="Markowitz V."/>
            <person name="Palaniappan K."/>
            <person name="Ivanova N."/>
            <person name="Schaumberg A."/>
            <person name="Pati A."/>
            <person name="Liolios K."/>
            <person name="Nordberg H.P."/>
            <person name="Cantor M.N."/>
            <person name="Hua S.X."/>
            <person name="Woyke T."/>
        </authorList>
    </citation>
    <scope>NUCLEOTIDE SEQUENCE [LARGE SCALE GENOMIC DNA]</scope>
    <source>
        <strain evidence="6">DSM 19437</strain>
    </source>
</reference>
<keyword evidence="4" id="KW-0720">Serine protease</keyword>
<dbReference type="InterPro" id="IPR005320">
    <property type="entry name" value="Peptidase_S51"/>
</dbReference>
<dbReference type="STRING" id="929713.NIASO_11960"/>
<comment type="similarity">
    <text evidence="1">Belongs to the peptidase S51 family.</text>
</comment>
<evidence type="ECO:0000256" key="3">
    <source>
        <dbReference type="ARBA" id="ARBA00022801"/>
    </source>
</evidence>
<dbReference type="PANTHER" id="PTHR20842:SF0">
    <property type="entry name" value="ALPHA-ASPARTYL DIPEPTIDASE"/>
    <property type="match status" value="1"/>
</dbReference>
<keyword evidence="2" id="KW-0645">Protease</keyword>
<dbReference type="EMBL" id="CP007035">
    <property type="protein sequence ID" value="AHF15672.1"/>
    <property type="molecule type" value="Genomic_DNA"/>
</dbReference>
<dbReference type="Pfam" id="PF03575">
    <property type="entry name" value="Peptidase_S51"/>
    <property type="match status" value="1"/>
</dbReference>
<evidence type="ECO:0000313" key="6">
    <source>
        <dbReference type="Proteomes" id="UP000003586"/>
    </source>
</evidence>
<protein>
    <submittedName>
        <fullName evidence="5">Peptidase S51</fullName>
    </submittedName>
</protein>
<dbReference type="PANTHER" id="PTHR20842">
    <property type="entry name" value="PROTEASE S51 ALPHA-ASPARTYL DIPEPTIDASE"/>
    <property type="match status" value="1"/>
</dbReference>
<gene>
    <name evidence="5" type="ORF">NIASO_11960</name>
</gene>
<proteinExistence type="inferred from homology"/>
<dbReference type="KEGG" id="nso:NIASO_11960"/>
<evidence type="ECO:0000313" key="5">
    <source>
        <dbReference type="EMBL" id="AHF15672.1"/>
    </source>
</evidence>
<keyword evidence="6" id="KW-1185">Reference proteome</keyword>
<name>W0EY60_9BACT</name>
<dbReference type="SUPFAM" id="SSF52317">
    <property type="entry name" value="Class I glutamine amidotransferase-like"/>
    <property type="match status" value="1"/>
</dbReference>
<dbReference type="HOGENOM" id="CLU_1244705_0_0_10"/>
<dbReference type="Proteomes" id="UP000003586">
    <property type="component" value="Chromosome"/>
</dbReference>
<dbReference type="AlphaFoldDB" id="W0EY60"/>
<sequence>MKLLLTSSGITNKTIHNALVELMGKPVAEANALFVPTGVYPFQYGQRYAWNPIGGEAASRMCQLGWKSIGILEPSILPSIDKNNWLPALKEADALLVWGGDPIFINYWMKESGLTDLLPTLPNLVYVGTSAGSITTASTFAETYAADRSCAGIPLRSEEIVLSSVNGETSRTLLVANGMGFTEFAIIPHFENKDHFDASATNAEKWASRVPVPVYAIDEDTAIKVDGNTVEVVSEGQWKLFNPGKTTNR</sequence>
<organism evidence="5 6">
    <name type="scientific">Niabella soli DSM 19437</name>
    <dbReference type="NCBI Taxonomy" id="929713"/>
    <lineage>
        <taxon>Bacteria</taxon>
        <taxon>Pseudomonadati</taxon>
        <taxon>Bacteroidota</taxon>
        <taxon>Chitinophagia</taxon>
        <taxon>Chitinophagales</taxon>
        <taxon>Chitinophagaceae</taxon>
        <taxon>Niabella</taxon>
    </lineage>
</organism>
<dbReference type="eggNOG" id="COG3340">
    <property type="taxonomic scope" value="Bacteria"/>
</dbReference>
<dbReference type="InterPro" id="IPR029062">
    <property type="entry name" value="Class_I_gatase-like"/>
</dbReference>
<evidence type="ECO:0000256" key="1">
    <source>
        <dbReference type="ARBA" id="ARBA00006534"/>
    </source>
</evidence>
<dbReference type="GO" id="GO:0006508">
    <property type="term" value="P:proteolysis"/>
    <property type="evidence" value="ECO:0007669"/>
    <property type="project" value="UniProtKB-KW"/>
</dbReference>
<dbReference type="RefSeq" id="WP_008585807.1">
    <property type="nucleotide sequence ID" value="NZ_CP007035.1"/>
</dbReference>